<protein>
    <submittedName>
        <fullName evidence="2">Uncharacterized protein</fullName>
    </submittedName>
</protein>
<evidence type="ECO:0000256" key="1">
    <source>
        <dbReference type="SAM" id="SignalP"/>
    </source>
</evidence>
<feature type="chain" id="PRO_5018109253" evidence="1">
    <location>
        <begin position="28"/>
        <end position="265"/>
    </location>
</feature>
<sequence>MSIRKSLQAVYLQWVIVAAALFETVAAIPCSEIGWSTGRTGDGPAGLDPFDPQGRWEVVRAKDYWVRFQSYRPGQNPIDVRVTKTEFKATPEQVRGTINNYNNEGKTNIMLRLPLATKSFQYAKVVDGNLGEDFEVIEPQSSIDKDRTILSIILPSGKRKLEEVRPASADQGGSSINFQRAEAVGITGLKGTISPDDWAYTTIVEAQLVMLSIYQEQEDAYFDRRHPNLRNAWITAEKADPNECVVIDFRDFVDFFLRPRPAAVS</sequence>
<dbReference type="EMBL" id="MRCU01000002">
    <property type="protein sequence ID" value="RKK26300.1"/>
    <property type="molecule type" value="Genomic_DNA"/>
</dbReference>
<evidence type="ECO:0000313" key="2">
    <source>
        <dbReference type="EMBL" id="RKK26300.1"/>
    </source>
</evidence>
<feature type="signal peptide" evidence="1">
    <location>
        <begin position="1"/>
        <end position="27"/>
    </location>
</feature>
<keyword evidence="1" id="KW-0732">Signal</keyword>
<gene>
    <name evidence="2" type="ORF">BFJ65_g4195</name>
</gene>
<reference evidence="2 3" key="1">
    <citation type="journal article" date="2018" name="Sci. Rep.">
        <title>Characterisation of pathogen-specific regions and novel effector candidates in Fusarium oxysporum f. sp. cepae.</title>
        <authorList>
            <person name="Armitage A.D."/>
            <person name="Taylor A."/>
            <person name="Sobczyk M.K."/>
            <person name="Baxter L."/>
            <person name="Greenfield B.P."/>
            <person name="Bates H.J."/>
            <person name="Wilson F."/>
            <person name="Jackson A.C."/>
            <person name="Ott S."/>
            <person name="Harrison R.J."/>
            <person name="Clarkson J.P."/>
        </authorList>
    </citation>
    <scope>NUCLEOTIDE SEQUENCE [LARGE SCALE GENOMIC DNA]</scope>
    <source>
        <strain evidence="2 3">FoC_Fus2</strain>
    </source>
</reference>
<proteinExistence type="predicted"/>
<dbReference type="AlphaFoldDB" id="A0A3L6P293"/>
<comment type="caution">
    <text evidence="2">The sequence shown here is derived from an EMBL/GenBank/DDBJ whole genome shotgun (WGS) entry which is preliminary data.</text>
</comment>
<dbReference type="Proteomes" id="UP000270866">
    <property type="component" value="Chromosome 4"/>
</dbReference>
<evidence type="ECO:0000313" key="3">
    <source>
        <dbReference type="Proteomes" id="UP000270866"/>
    </source>
</evidence>
<name>A0A3L6P293_FUSOX</name>
<accession>A0A3L6P293</accession>
<organism evidence="2 3">
    <name type="scientific">Fusarium oxysporum f. sp. cepae</name>
    <dbReference type="NCBI Taxonomy" id="396571"/>
    <lineage>
        <taxon>Eukaryota</taxon>
        <taxon>Fungi</taxon>
        <taxon>Dikarya</taxon>
        <taxon>Ascomycota</taxon>
        <taxon>Pezizomycotina</taxon>
        <taxon>Sordariomycetes</taxon>
        <taxon>Hypocreomycetidae</taxon>
        <taxon>Hypocreales</taxon>
        <taxon>Nectriaceae</taxon>
        <taxon>Fusarium</taxon>
        <taxon>Fusarium oxysporum species complex</taxon>
    </lineage>
</organism>